<proteinExistence type="inferred from homology"/>
<dbReference type="InterPro" id="IPR013324">
    <property type="entry name" value="RNA_pol_sigma_r3/r4-like"/>
</dbReference>
<comment type="caution">
    <text evidence="8">The sequence shown here is derived from an EMBL/GenBank/DDBJ whole genome shotgun (WGS) entry which is preliminary data.</text>
</comment>
<dbReference type="SUPFAM" id="SSF88946">
    <property type="entry name" value="Sigma2 domain of RNA polymerase sigma factors"/>
    <property type="match status" value="1"/>
</dbReference>
<dbReference type="AlphaFoldDB" id="A0AA41W7S9"/>
<evidence type="ECO:0000256" key="4">
    <source>
        <dbReference type="ARBA" id="ARBA00023125"/>
    </source>
</evidence>
<evidence type="ECO:0000256" key="5">
    <source>
        <dbReference type="ARBA" id="ARBA00023163"/>
    </source>
</evidence>
<protein>
    <submittedName>
        <fullName evidence="8">Sigma-70 family RNA polymerase sigma factor</fullName>
    </submittedName>
</protein>
<evidence type="ECO:0000256" key="1">
    <source>
        <dbReference type="ARBA" id="ARBA00010641"/>
    </source>
</evidence>
<dbReference type="GO" id="GO:0006352">
    <property type="term" value="P:DNA-templated transcription initiation"/>
    <property type="evidence" value="ECO:0007669"/>
    <property type="project" value="InterPro"/>
</dbReference>
<dbReference type="Gene3D" id="1.10.10.10">
    <property type="entry name" value="Winged helix-like DNA-binding domain superfamily/Winged helix DNA-binding domain"/>
    <property type="match status" value="1"/>
</dbReference>
<accession>A0AA41W7S9</accession>
<evidence type="ECO:0000256" key="2">
    <source>
        <dbReference type="ARBA" id="ARBA00023015"/>
    </source>
</evidence>
<sequence>MNIELIRKIENSHTLHNSVLPYFNSLGAAVIAPRQHSYFLAMNNSITSKLKSISVDDGAASDQFSNTSLELASRIPQIRNFIASKVPDRQEVDDLVQDTICKTLSASIKTDLSNPLAYAIQVAKSNIVEHWKKQSVPHVEIEDDMSVTVKSPESLHLSEMRSAAVLNIIGDMPELRRSIFMKRRVEGWSRNQIASEFSVSVEVVKKHLTRAMVTLTLELEKLDLVEEDGK</sequence>
<evidence type="ECO:0000313" key="9">
    <source>
        <dbReference type="Proteomes" id="UP001165393"/>
    </source>
</evidence>
<dbReference type="Proteomes" id="UP001165393">
    <property type="component" value="Unassembled WGS sequence"/>
</dbReference>
<dbReference type="InterPro" id="IPR013325">
    <property type="entry name" value="RNA_pol_sigma_r2"/>
</dbReference>
<evidence type="ECO:0000256" key="3">
    <source>
        <dbReference type="ARBA" id="ARBA00023082"/>
    </source>
</evidence>
<keyword evidence="9" id="KW-1185">Reference proteome</keyword>
<dbReference type="Gene3D" id="1.10.1740.10">
    <property type="match status" value="1"/>
</dbReference>
<dbReference type="GO" id="GO:0003677">
    <property type="term" value="F:DNA binding"/>
    <property type="evidence" value="ECO:0007669"/>
    <property type="project" value="UniProtKB-KW"/>
</dbReference>
<feature type="domain" description="RNA polymerase sigma factor 70 region 4 type 2" evidence="7">
    <location>
        <begin position="164"/>
        <end position="215"/>
    </location>
</feature>
<dbReference type="EMBL" id="JAMQGP010000006">
    <property type="protein sequence ID" value="MCM2680341.1"/>
    <property type="molecule type" value="Genomic_DNA"/>
</dbReference>
<dbReference type="InterPro" id="IPR014284">
    <property type="entry name" value="RNA_pol_sigma-70_dom"/>
</dbReference>
<dbReference type="InterPro" id="IPR039425">
    <property type="entry name" value="RNA_pol_sigma-70-like"/>
</dbReference>
<reference evidence="8 9" key="1">
    <citation type="journal article" date="2013" name="Antonie Van Leeuwenhoek">
        <title>Echinimonas agarilytica gen. nov., sp. nov., a new gammaproteobacterium isolated from the sea urchin Strongylocentrotus intermedius.</title>
        <authorList>
            <person name="Nedashkovskaya O.I."/>
            <person name="Stenkova A.M."/>
            <person name="Zhukova N.V."/>
            <person name="Van Trappen S."/>
            <person name="Lee J.S."/>
            <person name="Kim S.B."/>
        </authorList>
    </citation>
    <scope>NUCLEOTIDE SEQUENCE [LARGE SCALE GENOMIC DNA]</scope>
    <source>
        <strain evidence="8 9">KMM 6351</strain>
    </source>
</reference>
<evidence type="ECO:0000259" key="6">
    <source>
        <dbReference type="Pfam" id="PF04542"/>
    </source>
</evidence>
<feature type="domain" description="RNA polymerase sigma-70 region 2" evidence="6">
    <location>
        <begin position="75"/>
        <end position="135"/>
    </location>
</feature>
<keyword evidence="5" id="KW-0804">Transcription</keyword>
<organism evidence="8 9">
    <name type="scientific">Echinimonas agarilytica</name>
    <dbReference type="NCBI Taxonomy" id="1215918"/>
    <lineage>
        <taxon>Bacteria</taxon>
        <taxon>Pseudomonadati</taxon>
        <taxon>Pseudomonadota</taxon>
        <taxon>Gammaproteobacteria</taxon>
        <taxon>Alteromonadales</taxon>
        <taxon>Echinimonadaceae</taxon>
        <taxon>Echinimonas</taxon>
    </lineage>
</organism>
<comment type="similarity">
    <text evidence="1">Belongs to the sigma-70 factor family. ECF subfamily.</text>
</comment>
<keyword evidence="2" id="KW-0805">Transcription regulation</keyword>
<dbReference type="InterPro" id="IPR013249">
    <property type="entry name" value="RNA_pol_sigma70_r4_t2"/>
</dbReference>
<dbReference type="Pfam" id="PF04542">
    <property type="entry name" value="Sigma70_r2"/>
    <property type="match status" value="1"/>
</dbReference>
<keyword evidence="3" id="KW-0731">Sigma factor</keyword>
<gene>
    <name evidence="8" type="ORF">NAF29_11755</name>
</gene>
<dbReference type="PANTHER" id="PTHR43133">
    <property type="entry name" value="RNA POLYMERASE ECF-TYPE SIGMA FACTO"/>
    <property type="match status" value="1"/>
</dbReference>
<dbReference type="Pfam" id="PF08281">
    <property type="entry name" value="Sigma70_r4_2"/>
    <property type="match status" value="1"/>
</dbReference>
<dbReference type="InterPro" id="IPR036388">
    <property type="entry name" value="WH-like_DNA-bd_sf"/>
</dbReference>
<dbReference type="SUPFAM" id="SSF88659">
    <property type="entry name" value="Sigma3 and sigma4 domains of RNA polymerase sigma factors"/>
    <property type="match status" value="1"/>
</dbReference>
<evidence type="ECO:0000259" key="7">
    <source>
        <dbReference type="Pfam" id="PF08281"/>
    </source>
</evidence>
<evidence type="ECO:0000313" key="8">
    <source>
        <dbReference type="EMBL" id="MCM2680341.1"/>
    </source>
</evidence>
<dbReference type="GO" id="GO:0016987">
    <property type="term" value="F:sigma factor activity"/>
    <property type="evidence" value="ECO:0007669"/>
    <property type="project" value="UniProtKB-KW"/>
</dbReference>
<dbReference type="PANTHER" id="PTHR43133:SF8">
    <property type="entry name" value="RNA POLYMERASE SIGMA FACTOR HI_1459-RELATED"/>
    <property type="match status" value="1"/>
</dbReference>
<dbReference type="NCBIfam" id="TIGR02937">
    <property type="entry name" value="sigma70-ECF"/>
    <property type="match status" value="1"/>
</dbReference>
<dbReference type="InterPro" id="IPR007627">
    <property type="entry name" value="RNA_pol_sigma70_r2"/>
</dbReference>
<dbReference type="RefSeq" id="WP_251261768.1">
    <property type="nucleotide sequence ID" value="NZ_JAMQGP010000006.1"/>
</dbReference>
<keyword evidence="4" id="KW-0238">DNA-binding</keyword>
<name>A0AA41W7S9_9GAMM</name>